<evidence type="ECO:0000256" key="4">
    <source>
        <dbReference type="ARBA" id="ARBA00022490"/>
    </source>
</evidence>
<sequence>MATSIGSVPQFRDTLTLWVNRAYQKGEIGRRVAHRGLTMDNGAIVHIDYDLYNADSGDIIETTREEVAKEHEVFQEGRTYEPMITVIGDGRLIGGFEAHLSEADAETEYTFDIEPTEAYGERDASLVETISQNVLMRSVRDPNMLAIGAPVEIGGRNGVLQMLRAGRARIDYNHPLAGTTLRYTYTIIKVVEDRAERVATLLQMNTGRSDFEVEFEGEDVTITLPDSIAYDQNWAYAKFSLVRALREHLEVGTVIFREVHEPRAVADEEE</sequence>
<proteinExistence type="inferred from homology"/>
<name>A0A075GEA3_9EURY</name>
<evidence type="ECO:0000256" key="7">
    <source>
        <dbReference type="ARBA" id="ARBA00023235"/>
    </source>
</evidence>
<dbReference type="PANTHER" id="PTHR47861:SF3">
    <property type="entry name" value="FKBP-TYPE PEPTIDYL-PROLYL CIS-TRANS ISOMERASE SLYD"/>
    <property type="match status" value="1"/>
</dbReference>
<dbReference type="Pfam" id="PF00254">
    <property type="entry name" value="FKBP_C"/>
    <property type="match status" value="1"/>
</dbReference>
<comment type="catalytic activity">
    <reaction evidence="1 8 9">
        <text>[protein]-peptidylproline (omega=180) = [protein]-peptidylproline (omega=0)</text>
        <dbReference type="Rhea" id="RHEA:16237"/>
        <dbReference type="Rhea" id="RHEA-COMP:10747"/>
        <dbReference type="Rhea" id="RHEA-COMP:10748"/>
        <dbReference type="ChEBI" id="CHEBI:83833"/>
        <dbReference type="ChEBI" id="CHEBI:83834"/>
        <dbReference type="EC" id="5.2.1.8"/>
    </reaction>
</comment>
<dbReference type="SUPFAM" id="SSF54534">
    <property type="entry name" value="FKBP-like"/>
    <property type="match status" value="1"/>
</dbReference>
<accession>A0A075GEA3</accession>
<dbReference type="InterPro" id="IPR001179">
    <property type="entry name" value="PPIase_FKBP_dom"/>
</dbReference>
<dbReference type="EMBL" id="KF900578">
    <property type="protein sequence ID" value="AIE99997.1"/>
    <property type="molecule type" value="Genomic_DNA"/>
</dbReference>
<organism evidence="11">
    <name type="scientific">uncultured marine group II/III euryarchaeote KM3_127_D04</name>
    <dbReference type="NCBI Taxonomy" id="1457857"/>
    <lineage>
        <taxon>Archaea</taxon>
        <taxon>Methanobacteriati</taxon>
        <taxon>Methanobacteriota</taxon>
        <taxon>environmental samples</taxon>
    </lineage>
</organism>
<feature type="domain" description="PPIase FKBP-type" evidence="10">
    <location>
        <begin position="42"/>
        <end position="136"/>
    </location>
</feature>
<evidence type="ECO:0000256" key="9">
    <source>
        <dbReference type="RuleBase" id="RU003915"/>
    </source>
</evidence>
<dbReference type="Gene3D" id="2.40.10.330">
    <property type="match status" value="1"/>
</dbReference>
<reference evidence="11" key="1">
    <citation type="journal article" date="2014" name="Genome Biol. Evol.">
        <title>Pangenome evidence for extensive interdomain horizontal transfer affecting lineage core and shell genes in uncultured planktonic thaumarchaeota and euryarchaeota.</title>
        <authorList>
            <person name="Deschamps P."/>
            <person name="Zivanovic Y."/>
            <person name="Moreira D."/>
            <person name="Rodriguez-Valera F."/>
            <person name="Lopez-Garcia P."/>
        </authorList>
    </citation>
    <scope>NUCLEOTIDE SEQUENCE</scope>
</reference>
<evidence type="ECO:0000259" key="10">
    <source>
        <dbReference type="PROSITE" id="PS50059"/>
    </source>
</evidence>
<dbReference type="GO" id="GO:0003755">
    <property type="term" value="F:peptidyl-prolyl cis-trans isomerase activity"/>
    <property type="evidence" value="ECO:0007669"/>
    <property type="project" value="UniProtKB-UniRule"/>
</dbReference>
<dbReference type="InterPro" id="IPR048261">
    <property type="entry name" value="SlpA/SlyD-like_ins_sf"/>
</dbReference>
<dbReference type="EC" id="5.2.1.8" evidence="9"/>
<evidence type="ECO:0000313" key="11">
    <source>
        <dbReference type="EMBL" id="AIE99997.1"/>
    </source>
</evidence>
<dbReference type="AlphaFoldDB" id="A0A075GEA3"/>
<dbReference type="GO" id="GO:0005737">
    <property type="term" value="C:cytoplasm"/>
    <property type="evidence" value="ECO:0007669"/>
    <property type="project" value="UniProtKB-SubCell"/>
</dbReference>
<dbReference type="Gene3D" id="3.30.70.2210">
    <property type="match status" value="1"/>
</dbReference>
<keyword evidence="7 8" id="KW-0413">Isomerase</keyword>
<protein>
    <recommendedName>
        <fullName evidence="9">Peptidyl-prolyl cis-trans isomerase</fullName>
        <ecNumber evidence="9">5.2.1.8</ecNumber>
    </recommendedName>
</protein>
<keyword evidence="5 8" id="KW-0697">Rotamase</keyword>
<evidence type="ECO:0000256" key="2">
    <source>
        <dbReference type="ARBA" id="ARBA00004496"/>
    </source>
</evidence>
<evidence type="ECO:0000256" key="5">
    <source>
        <dbReference type="ARBA" id="ARBA00023110"/>
    </source>
</evidence>
<evidence type="ECO:0000256" key="1">
    <source>
        <dbReference type="ARBA" id="ARBA00000971"/>
    </source>
</evidence>
<evidence type="ECO:0000256" key="8">
    <source>
        <dbReference type="PROSITE-ProRule" id="PRU00277"/>
    </source>
</evidence>
<dbReference type="Gene3D" id="3.10.50.40">
    <property type="match status" value="1"/>
</dbReference>
<keyword evidence="4" id="KW-0963">Cytoplasm</keyword>
<dbReference type="GO" id="GO:0042026">
    <property type="term" value="P:protein refolding"/>
    <property type="evidence" value="ECO:0007669"/>
    <property type="project" value="UniProtKB-ARBA"/>
</dbReference>
<comment type="similarity">
    <text evidence="3 9">Belongs to the FKBP-type PPIase family.</text>
</comment>
<dbReference type="PROSITE" id="PS50059">
    <property type="entry name" value="FKBP_PPIASE"/>
    <property type="match status" value="1"/>
</dbReference>
<dbReference type="InterPro" id="IPR046357">
    <property type="entry name" value="PPIase_dom_sf"/>
</dbReference>
<keyword evidence="6" id="KW-0143">Chaperone</keyword>
<evidence type="ECO:0000256" key="6">
    <source>
        <dbReference type="ARBA" id="ARBA00023186"/>
    </source>
</evidence>
<dbReference type="PANTHER" id="PTHR47861">
    <property type="entry name" value="FKBP-TYPE PEPTIDYL-PROLYL CIS-TRANS ISOMERASE SLYD"/>
    <property type="match status" value="1"/>
</dbReference>
<comment type="subcellular location">
    <subcellularLocation>
        <location evidence="2">Cytoplasm</location>
    </subcellularLocation>
</comment>
<evidence type="ECO:0000256" key="3">
    <source>
        <dbReference type="ARBA" id="ARBA00006577"/>
    </source>
</evidence>